<accession>A0A7V7FYP4</accession>
<comment type="caution">
    <text evidence="1">The sequence shown here is derived from an EMBL/GenBank/DDBJ whole genome shotgun (WGS) entry which is preliminary data.</text>
</comment>
<reference evidence="1 2" key="1">
    <citation type="submission" date="2019-08" db="EMBL/GenBank/DDBJ databases">
        <title>Bioinformatics analysis of the strain L3 and L5.</title>
        <authorList>
            <person name="Li X."/>
        </authorList>
    </citation>
    <scope>NUCLEOTIDE SEQUENCE [LARGE SCALE GENOMIC DNA]</scope>
    <source>
        <strain evidence="1 2">L5</strain>
    </source>
</reference>
<sequence length="79" mass="8637">MAQHAQSASARFEIPQHQIATALIGTKLIAYRINRRPDQLAYLLGLVRMASAVGAISIDEHKQFLADLDTLLAEEVAHG</sequence>
<dbReference type="Proteomes" id="UP000486760">
    <property type="component" value="Unassembled WGS sequence"/>
</dbReference>
<dbReference type="EMBL" id="VTPY01000006">
    <property type="protein sequence ID" value="KAA0010754.1"/>
    <property type="molecule type" value="Genomic_DNA"/>
</dbReference>
<evidence type="ECO:0000313" key="1">
    <source>
        <dbReference type="EMBL" id="KAA0010754.1"/>
    </source>
</evidence>
<keyword evidence="2" id="KW-1185">Reference proteome</keyword>
<dbReference type="RefSeq" id="WP_149329391.1">
    <property type="nucleotide sequence ID" value="NZ_VTPY01000006.1"/>
</dbReference>
<name>A0A7V7FYP4_9GAMM</name>
<evidence type="ECO:0000313" key="2">
    <source>
        <dbReference type="Proteomes" id="UP000486760"/>
    </source>
</evidence>
<gene>
    <name evidence="1" type="ORF">F0A17_16180</name>
</gene>
<protein>
    <submittedName>
        <fullName evidence="1">Uncharacterized protein</fullName>
    </submittedName>
</protein>
<organism evidence="1 2">
    <name type="scientific">Billgrantia pellis</name>
    <dbReference type="NCBI Taxonomy" id="2606936"/>
    <lineage>
        <taxon>Bacteria</taxon>
        <taxon>Pseudomonadati</taxon>
        <taxon>Pseudomonadota</taxon>
        <taxon>Gammaproteobacteria</taxon>
        <taxon>Oceanospirillales</taxon>
        <taxon>Halomonadaceae</taxon>
        <taxon>Billgrantia</taxon>
    </lineage>
</organism>
<dbReference type="AlphaFoldDB" id="A0A7V7FYP4"/>
<proteinExistence type="predicted"/>